<dbReference type="EMBL" id="VBTY01000099">
    <property type="protein sequence ID" value="MDG3495420.1"/>
    <property type="molecule type" value="Genomic_DNA"/>
</dbReference>
<keyword evidence="2" id="KW-1185">Reference proteome</keyword>
<dbReference type="AlphaFoldDB" id="A0A9X4RIV1"/>
<evidence type="ECO:0000313" key="2">
    <source>
        <dbReference type="Proteomes" id="UP001152872"/>
    </source>
</evidence>
<organism evidence="1 2">
    <name type="scientific">Pseudanabaena catenata USMAC16</name>
    <dbReference type="NCBI Taxonomy" id="1855837"/>
    <lineage>
        <taxon>Bacteria</taxon>
        <taxon>Bacillati</taxon>
        <taxon>Cyanobacteriota</taxon>
        <taxon>Cyanophyceae</taxon>
        <taxon>Pseudanabaenales</taxon>
        <taxon>Pseudanabaenaceae</taxon>
        <taxon>Pseudanabaena</taxon>
    </lineage>
</organism>
<gene>
    <name evidence="1" type="ORF">FEV09_12700</name>
</gene>
<comment type="caution">
    <text evidence="1">The sequence shown here is derived from an EMBL/GenBank/DDBJ whole genome shotgun (WGS) entry which is preliminary data.</text>
</comment>
<evidence type="ECO:0000313" key="1">
    <source>
        <dbReference type="EMBL" id="MDG3495420.1"/>
    </source>
</evidence>
<name>A0A9X4RIV1_9CYAN</name>
<accession>A0A9X4RIV1</accession>
<proteinExistence type="predicted"/>
<dbReference type="RefSeq" id="WP_009627541.1">
    <property type="nucleotide sequence ID" value="NZ_VBTY01000099.1"/>
</dbReference>
<reference evidence="1" key="1">
    <citation type="submission" date="2019-05" db="EMBL/GenBank/DDBJ databases">
        <title>Whole genome sequencing of Pseudanabaena catenata USMAC16.</title>
        <authorList>
            <person name="Khan Z."/>
            <person name="Omar W.M."/>
            <person name="Convey P."/>
            <person name="Merican F."/>
            <person name="Najimudin N."/>
        </authorList>
    </citation>
    <scope>NUCLEOTIDE SEQUENCE</scope>
    <source>
        <strain evidence="1">USMAC16</strain>
    </source>
</reference>
<sequence>MSNPEAIKEKFKERFVAIASKRELLVQLSLNDNLGSLSIDVIQALEELDDLLIEIRKVFPDWQQD</sequence>
<protein>
    <submittedName>
        <fullName evidence="1">Uncharacterized protein</fullName>
    </submittedName>
</protein>
<dbReference type="Proteomes" id="UP001152872">
    <property type="component" value="Unassembled WGS sequence"/>
</dbReference>